<organism evidence="2 3">
    <name type="scientific">Urochloa decumbens</name>
    <dbReference type="NCBI Taxonomy" id="240449"/>
    <lineage>
        <taxon>Eukaryota</taxon>
        <taxon>Viridiplantae</taxon>
        <taxon>Streptophyta</taxon>
        <taxon>Embryophyta</taxon>
        <taxon>Tracheophyta</taxon>
        <taxon>Spermatophyta</taxon>
        <taxon>Magnoliopsida</taxon>
        <taxon>Liliopsida</taxon>
        <taxon>Poales</taxon>
        <taxon>Poaceae</taxon>
        <taxon>PACMAD clade</taxon>
        <taxon>Panicoideae</taxon>
        <taxon>Panicodae</taxon>
        <taxon>Paniceae</taxon>
        <taxon>Melinidinae</taxon>
        <taxon>Urochloa</taxon>
    </lineage>
</organism>
<dbReference type="EMBL" id="OZ075119">
    <property type="protein sequence ID" value="CAL5092377.1"/>
    <property type="molecule type" value="Genomic_DNA"/>
</dbReference>
<feature type="domain" description="F-box" evidence="1">
    <location>
        <begin position="18"/>
        <end position="59"/>
    </location>
</feature>
<protein>
    <recommendedName>
        <fullName evidence="1">F-box domain-containing protein</fullName>
    </recommendedName>
</protein>
<evidence type="ECO:0000313" key="2">
    <source>
        <dbReference type="EMBL" id="CAL5092377.1"/>
    </source>
</evidence>
<keyword evidence="3" id="KW-1185">Reference proteome</keyword>
<dbReference type="InterPro" id="IPR036047">
    <property type="entry name" value="F-box-like_dom_sf"/>
</dbReference>
<evidence type="ECO:0000259" key="1">
    <source>
        <dbReference type="SMART" id="SM00256"/>
    </source>
</evidence>
<dbReference type="PANTHER" id="PTHR31264:SF7">
    <property type="entry name" value="F-BOX DOMAIN CONTAINING PROTEIN, EXPRESSED"/>
    <property type="match status" value="1"/>
</dbReference>
<dbReference type="Pfam" id="PF12937">
    <property type="entry name" value="F-box-like"/>
    <property type="match status" value="1"/>
</dbReference>
<reference evidence="3" key="1">
    <citation type="submission" date="2024-06" db="EMBL/GenBank/DDBJ databases">
        <authorList>
            <person name="Ryan C."/>
        </authorList>
    </citation>
    <scope>NUCLEOTIDE SEQUENCE [LARGE SCALE GENOMIC DNA]</scope>
</reference>
<evidence type="ECO:0000313" key="3">
    <source>
        <dbReference type="Proteomes" id="UP001497457"/>
    </source>
</evidence>
<accession>A0ABC9GF78</accession>
<dbReference type="SMART" id="SM00256">
    <property type="entry name" value="FBOX"/>
    <property type="match status" value="1"/>
</dbReference>
<reference evidence="2 3" key="2">
    <citation type="submission" date="2024-10" db="EMBL/GenBank/DDBJ databases">
        <authorList>
            <person name="Ryan C."/>
        </authorList>
    </citation>
    <scope>NUCLEOTIDE SEQUENCE [LARGE SCALE GENOMIC DNA]</scope>
</reference>
<sequence>MASAAHQAAAAPAAQPALPEELLEDIFLRLDAAADLARASAACTTFHRVVSARGFLRRFRSLHSPPILGFLESDQSGPFRPADPPHRAAAAARALARAADFSFSFVPNPTRSSWNVCDARDGRVLLYRRTGDAAAFADLVVCDPLHRRFVQLPPIPDDLAVSTGARGMPDFDPFFDPDSKEEKHEDGEEEYVSFGVICAVQCQHKLVTFHFSSVTGKWHALMFNRVLSLATPDMDLYRGVFKRHYAHGCFYWTMYGSSGMLMQDTREMRLSRVGIPIATRLQQKAVVEAGEGRLGLLALRACMLHLYSKALQNICSGTEEWHQDRTIPLPKLDADWRIIGAAREYVLLQAVLQDSSQFTSFLQQSQQIPGATQYFTLHFTLDLKTCLVERLSMSNEPIGINNRAHLYTSFPAPLSLPSI</sequence>
<dbReference type="InterPro" id="IPR001810">
    <property type="entry name" value="F-box_dom"/>
</dbReference>
<dbReference type="AlphaFoldDB" id="A0ABC9GF78"/>
<proteinExistence type="predicted"/>
<dbReference type="PANTHER" id="PTHR31264">
    <property type="entry name" value="OS07G0554500 PROTEIN-RELATED"/>
    <property type="match status" value="1"/>
</dbReference>
<name>A0ABC9GF78_9POAL</name>
<gene>
    <name evidence="2" type="ORF">URODEC1_LOCUS114867</name>
</gene>
<dbReference type="SUPFAM" id="SSF81383">
    <property type="entry name" value="F-box domain"/>
    <property type="match status" value="1"/>
</dbReference>
<dbReference type="Gene3D" id="1.20.1280.50">
    <property type="match status" value="1"/>
</dbReference>
<dbReference type="Proteomes" id="UP001497457">
    <property type="component" value="Chromosome 9rd"/>
</dbReference>